<evidence type="ECO:0000313" key="3">
    <source>
        <dbReference type="Proteomes" id="UP000187209"/>
    </source>
</evidence>
<evidence type="ECO:0000313" key="2">
    <source>
        <dbReference type="EMBL" id="OMJ88942.1"/>
    </source>
</evidence>
<proteinExistence type="predicted"/>
<name>A0A1R2CIT2_9CILI</name>
<accession>A0A1R2CIT2</accession>
<organism evidence="2 3">
    <name type="scientific">Stentor coeruleus</name>
    <dbReference type="NCBI Taxonomy" id="5963"/>
    <lineage>
        <taxon>Eukaryota</taxon>
        <taxon>Sar</taxon>
        <taxon>Alveolata</taxon>
        <taxon>Ciliophora</taxon>
        <taxon>Postciliodesmatophora</taxon>
        <taxon>Heterotrichea</taxon>
        <taxon>Heterotrichida</taxon>
        <taxon>Stentoridae</taxon>
        <taxon>Stentor</taxon>
    </lineage>
</organism>
<comment type="caution">
    <text evidence="2">The sequence shown here is derived from an EMBL/GenBank/DDBJ whole genome shotgun (WGS) entry which is preliminary data.</text>
</comment>
<feature type="region of interest" description="Disordered" evidence="1">
    <location>
        <begin position="127"/>
        <end position="149"/>
    </location>
</feature>
<protein>
    <submittedName>
        <fullName evidence="2">Uncharacterized protein</fullName>
    </submittedName>
</protein>
<feature type="compositionally biased region" description="Polar residues" evidence="1">
    <location>
        <begin position="139"/>
        <end position="149"/>
    </location>
</feature>
<dbReference type="EMBL" id="MPUH01000138">
    <property type="protein sequence ID" value="OMJ88942.1"/>
    <property type="molecule type" value="Genomic_DNA"/>
</dbReference>
<dbReference type="Proteomes" id="UP000187209">
    <property type="component" value="Unassembled WGS sequence"/>
</dbReference>
<evidence type="ECO:0000256" key="1">
    <source>
        <dbReference type="SAM" id="MobiDB-lite"/>
    </source>
</evidence>
<dbReference type="AlphaFoldDB" id="A0A1R2CIT2"/>
<reference evidence="2 3" key="1">
    <citation type="submission" date="2016-11" db="EMBL/GenBank/DDBJ databases">
        <title>The macronuclear genome of Stentor coeruleus: a giant cell with tiny introns.</title>
        <authorList>
            <person name="Slabodnick M."/>
            <person name="Ruby J.G."/>
            <person name="Reiff S.B."/>
            <person name="Swart E.C."/>
            <person name="Gosai S."/>
            <person name="Prabakaran S."/>
            <person name="Witkowska E."/>
            <person name="Larue G.E."/>
            <person name="Fisher S."/>
            <person name="Freeman R.M."/>
            <person name="Gunawardena J."/>
            <person name="Chu W."/>
            <person name="Stover N.A."/>
            <person name="Gregory B.D."/>
            <person name="Nowacki M."/>
            <person name="Derisi J."/>
            <person name="Roy S.W."/>
            <person name="Marshall W.F."/>
            <person name="Sood P."/>
        </authorList>
    </citation>
    <scope>NUCLEOTIDE SEQUENCE [LARGE SCALE GENOMIC DNA]</scope>
    <source>
        <strain evidence="2">WM001</strain>
    </source>
</reference>
<feature type="compositionally biased region" description="Polar residues" evidence="1">
    <location>
        <begin position="99"/>
        <end position="114"/>
    </location>
</feature>
<sequence>MKAEGQISFKPEMTRYRPSLRCITDKHFLSTNEGESSPLKVKPVNKLKSTEFHTYDISDQPVKKNSSVDYRPLSSFQNLRYSHIPTTENYTNHKKTIRKSYNPNSKASRSKSSQKFAVCDLKKGTFSSKHSGTPEKQIKTQNVSGRNSNLRSLSPFQVVVSKNTNDLALGKKIPNVVPVIGKKKHDETEEYLQPWRKYLRELSMQMANL</sequence>
<feature type="region of interest" description="Disordered" evidence="1">
    <location>
        <begin position="95"/>
        <end position="114"/>
    </location>
</feature>
<gene>
    <name evidence="2" type="ORF">SteCoe_9051</name>
</gene>
<keyword evidence="3" id="KW-1185">Reference proteome</keyword>